<keyword evidence="10" id="KW-1185">Reference proteome</keyword>
<evidence type="ECO:0000256" key="1">
    <source>
        <dbReference type="ARBA" id="ARBA00007788"/>
    </source>
</evidence>
<gene>
    <name evidence="9" type="ORF">SAMN05421543_12518</name>
</gene>
<dbReference type="PIRSF" id="PIRSF002939">
    <property type="entry name" value="RNA_polymerase_sigma-H_factor"/>
    <property type="match status" value="1"/>
</dbReference>
<dbReference type="InterPro" id="IPR013249">
    <property type="entry name" value="RNA_pol_sigma70_r4_t2"/>
</dbReference>
<dbReference type="InterPro" id="IPR014284">
    <property type="entry name" value="RNA_pol_sigma-70_dom"/>
</dbReference>
<dbReference type="EMBL" id="FPBV01000025">
    <property type="protein sequence ID" value="SFV04802.1"/>
    <property type="molecule type" value="Genomic_DNA"/>
</dbReference>
<dbReference type="Pfam" id="PF08281">
    <property type="entry name" value="Sigma70_r4_2"/>
    <property type="match status" value="1"/>
</dbReference>
<name>A0A1I7L4X1_9BACL</name>
<dbReference type="Gene3D" id="1.10.1740.10">
    <property type="match status" value="1"/>
</dbReference>
<dbReference type="InterPro" id="IPR016032">
    <property type="entry name" value="Sig_transdc_resp-reg_C-effctor"/>
</dbReference>
<dbReference type="eggNOG" id="COG1595">
    <property type="taxonomic scope" value="Bacteria"/>
</dbReference>
<dbReference type="Gene3D" id="1.10.10.10">
    <property type="entry name" value="Winged helix-like DNA-binding domain superfamily/Winged helix DNA-binding domain"/>
    <property type="match status" value="1"/>
</dbReference>
<dbReference type="InterPro" id="IPR039425">
    <property type="entry name" value="RNA_pol_sigma-70-like"/>
</dbReference>
<protein>
    <recommendedName>
        <fullName evidence="2">RNA polymerase sigma factor SigS</fullName>
    </recommendedName>
</protein>
<evidence type="ECO:0000256" key="2">
    <source>
        <dbReference type="ARBA" id="ARBA00021245"/>
    </source>
</evidence>
<keyword evidence="6" id="KW-0804">Transcription</keyword>
<dbReference type="Pfam" id="PF04542">
    <property type="entry name" value="Sigma70_r2"/>
    <property type="match status" value="1"/>
</dbReference>
<dbReference type="InterPro" id="IPR016371">
    <property type="entry name" value="RNA_pol_sigma-H_factor"/>
</dbReference>
<dbReference type="NCBIfam" id="TIGR02937">
    <property type="entry name" value="sigma70-ECF"/>
    <property type="match status" value="1"/>
</dbReference>
<dbReference type="SUPFAM" id="SSF88946">
    <property type="entry name" value="Sigma2 domain of RNA polymerase sigma factors"/>
    <property type="match status" value="1"/>
</dbReference>
<dbReference type="SUPFAM" id="SSF46894">
    <property type="entry name" value="C-terminal effector domain of the bipartite response regulators"/>
    <property type="match status" value="1"/>
</dbReference>
<keyword evidence="5" id="KW-0238">DNA-binding</keyword>
<dbReference type="GO" id="GO:0006352">
    <property type="term" value="P:DNA-templated transcription initiation"/>
    <property type="evidence" value="ECO:0007669"/>
    <property type="project" value="InterPro"/>
</dbReference>
<dbReference type="Proteomes" id="UP000183508">
    <property type="component" value="Unassembled WGS sequence"/>
</dbReference>
<dbReference type="InterPro" id="IPR036388">
    <property type="entry name" value="WH-like_DNA-bd_sf"/>
</dbReference>
<keyword evidence="4" id="KW-0731">Sigma factor</keyword>
<evidence type="ECO:0000313" key="10">
    <source>
        <dbReference type="Proteomes" id="UP000183508"/>
    </source>
</evidence>
<dbReference type="GO" id="GO:0016987">
    <property type="term" value="F:sigma factor activity"/>
    <property type="evidence" value="ECO:0007669"/>
    <property type="project" value="UniProtKB-KW"/>
</dbReference>
<comment type="function">
    <text evidence="7">Sigma factors are initiation factors that promote the attachment of RNA polymerase to specific initiation sites and are then released. Sigma-S contributes to the protection against external stress, thus playing a role in cellular fitness and survival.</text>
</comment>
<evidence type="ECO:0000256" key="4">
    <source>
        <dbReference type="ARBA" id="ARBA00023082"/>
    </source>
</evidence>
<organism evidence="9 10">
    <name type="scientific">Alicyclobacillus macrosporangiidus</name>
    <dbReference type="NCBI Taxonomy" id="392015"/>
    <lineage>
        <taxon>Bacteria</taxon>
        <taxon>Bacillati</taxon>
        <taxon>Bacillota</taxon>
        <taxon>Bacilli</taxon>
        <taxon>Bacillales</taxon>
        <taxon>Alicyclobacillaceae</taxon>
        <taxon>Alicyclobacillus</taxon>
    </lineage>
</organism>
<dbReference type="RefSeq" id="WP_083430600.1">
    <property type="nucleotide sequence ID" value="NZ_FPBV01000025.1"/>
</dbReference>
<evidence type="ECO:0000259" key="8">
    <source>
        <dbReference type="SMART" id="SM00421"/>
    </source>
</evidence>
<keyword evidence="3" id="KW-0805">Transcription regulation</keyword>
<dbReference type="InterPro" id="IPR007627">
    <property type="entry name" value="RNA_pol_sigma70_r2"/>
</dbReference>
<dbReference type="PANTHER" id="PTHR43133:SF8">
    <property type="entry name" value="RNA POLYMERASE SIGMA FACTOR HI_1459-RELATED"/>
    <property type="match status" value="1"/>
</dbReference>
<dbReference type="AlphaFoldDB" id="A0A1I7L4X1"/>
<dbReference type="InterPro" id="IPR013325">
    <property type="entry name" value="RNA_pol_sigma_r2"/>
</dbReference>
<dbReference type="SMART" id="SM00421">
    <property type="entry name" value="HTH_LUXR"/>
    <property type="match status" value="1"/>
</dbReference>
<proteinExistence type="inferred from homology"/>
<reference evidence="10" key="1">
    <citation type="submission" date="2016-10" db="EMBL/GenBank/DDBJ databases">
        <authorList>
            <person name="Varghese N."/>
        </authorList>
    </citation>
    <scope>NUCLEOTIDE SEQUENCE [LARGE SCALE GENOMIC DNA]</scope>
    <source>
        <strain evidence="10">DSM 17980</strain>
    </source>
</reference>
<feature type="domain" description="HTH luxR-type" evidence="8">
    <location>
        <begin position="181"/>
        <end position="233"/>
    </location>
</feature>
<dbReference type="InterPro" id="IPR000792">
    <property type="entry name" value="Tscrpt_reg_LuxR_C"/>
</dbReference>
<dbReference type="OrthoDB" id="9785675at2"/>
<evidence type="ECO:0000256" key="7">
    <source>
        <dbReference type="ARBA" id="ARBA00024701"/>
    </source>
</evidence>
<evidence type="ECO:0000256" key="3">
    <source>
        <dbReference type="ARBA" id="ARBA00023015"/>
    </source>
</evidence>
<evidence type="ECO:0000256" key="5">
    <source>
        <dbReference type="ARBA" id="ARBA00023125"/>
    </source>
</evidence>
<sequence length="233" mass="26373">MAVASFTHKATLPSCGDETVLSLLNDEALISAYRGGNEQALAVLFERYRPFIQWKSRMYYISGGDREDLEQEARIGLFEAIESYRPGGPPFGPFARMCITRQILQAVKVANSRKHRLLNNAISLDAPVHGEYEEDRSLAEILADPCTPTPEDIAMAREHLHGIRDACDTRTLPLVRRNRHDTHLTPLERDVLFLFAVGYSYHEMSQRLRKSSKAVDNALQRAKKKLAQHLSRA</sequence>
<evidence type="ECO:0000256" key="6">
    <source>
        <dbReference type="ARBA" id="ARBA00023163"/>
    </source>
</evidence>
<evidence type="ECO:0000313" key="9">
    <source>
        <dbReference type="EMBL" id="SFV04802.1"/>
    </source>
</evidence>
<comment type="similarity">
    <text evidence="1">Belongs to the sigma-70 factor family.</text>
</comment>
<accession>A0A1I7L4X1</accession>
<dbReference type="PANTHER" id="PTHR43133">
    <property type="entry name" value="RNA POLYMERASE ECF-TYPE SIGMA FACTO"/>
    <property type="match status" value="1"/>
</dbReference>
<dbReference type="STRING" id="392015.SAMN05421543_12518"/>
<dbReference type="GO" id="GO:0003677">
    <property type="term" value="F:DNA binding"/>
    <property type="evidence" value="ECO:0007669"/>
    <property type="project" value="UniProtKB-KW"/>
</dbReference>